<dbReference type="RefSeq" id="WP_244211646.1">
    <property type="nucleotide sequence ID" value="NZ_RAPY01000001.1"/>
</dbReference>
<name>A0A420BF06_SPHD1</name>
<proteinExistence type="predicted"/>
<organism evidence="1 2">
    <name type="scientific">Sphingobacterium detergens</name>
    <dbReference type="NCBI Taxonomy" id="1145106"/>
    <lineage>
        <taxon>Bacteria</taxon>
        <taxon>Pseudomonadati</taxon>
        <taxon>Bacteroidota</taxon>
        <taxon>Sphingobacteriia</taxon>
        <taxon>Sphingobacteriales</taxon>
        <taxon>Sphingobacteriaceae</taxon>
        <taxon>Sphingobacterium</taxon>
    </lineage>
</organism>
<keyword evidence="2" id="KW-1185">Reference proteome</keyword>
<sequence>MWKNITLTILALMALSCRNEREQKKRTDPQHVVITGDEKKDTAGVLLTENKNMQLGGSDSVDLSAVHNTNESNTITKIKFNELVVVINGMAIFDAEKMERIQKDTAEIEAEVGETIEGRTISISSEQLIGLNIEQRYETSVTIMNEGPHCDLIDWEHFNSNWKSLKQNSNGQFVGDKYTEEDYNTFPEVSMDELKQTVKEQCGEDWFKLLEKTNSPREYPCAISISRYFLRIVGKRKDNGQKVTKLIIIKTPMGC</sequence>
<evidence type="ECO:0000313" key="2">
    <source>
        <dbReference type="Proteomes" id="UP000286246"/>
    </source>
</evidence>
<protein>
    <recommendedName>
        <fullName evidence="3">Lipoprotein</fullName>
    </recommendedName>
</protein>
<gene>
    <name evidence="1" type="ORF">DFQ12_0110</name>
</gene>
<accession>A0A420BF06</accession>
<dbReference type="EMBL" id="RAPY01000001">
    <property type="protein sequence ID" value="RKE55279.1"/>
    <property type="molecule type" value="Genomic_DNA"/>
</dbReference>
<dbReference type="Proteomes" id="UP000286246">
    <property type="component" value="Unassembled WGS sequence"/>
</dbReference>
<dbReference type="AlphaFoldDB" id="A0A420BF06"/>
<reference evidence="1 2" key="1">
    <citation type="submission" date="2018-09" db="EMBL/GenBank/DDBJ databases">
        <title>Genomic Encyclopedia of Type Strains, Phase III (KMG-III): the genomes of soil and plant-associated and newly described type strains.</title>
        <authorList>
            <person name="Whitman W."/>
        </authorList>
    </citation>
    <scope>NUCLEOTIDE SEQUENCE [LARGE SCALE GENOMIC DNA]</scope>
    <source>
        <strain evidence="1 2">CECT 7938</strain>
    </source>
</reference>
<comment type="caution">
    <text evidence="1">The sequence shown here is derived from an EMBL/GenBank/DDBJ whole genome shotgun (WGS) entry which is preliminary data.</text>
</comment>
<dbReference type="PROSITE" id="PS51257">
    <property type="entry name" value="PROKAR_LIPOPROTEIN"/>
    <property type="match status" value="1"/>
</dbReference>
<evidence type="ECO:0008006" key="3">
    <source>
        <dbReference type="Google" id="ProtNLM"/>
    </source>
</evidence>
<evidence type="ECO:0000313" key="1">
    <source>
        <dbReference type="EMBL" id="RKE55279.1"/>
    </source>
</evidence>